<dbReference type="SUPFAM" id="SSF56300">
    <property type="entry name" value="Metallo-dependent phosphatases"/>
    <property type="match status" value="1"/>
</dbReference>
<protein>
    <recommendedName>
        <fullName evidence="2">Phosphoesterase</fullName>
        <ecNumber evidence="2">3.1.4.-</ecNumber>
    </recommendedName>
</protein>
<dbReference type="NCBIfam" id="TIGR00040">
    <property type="entry name" value="yfcE"/>
    <property type="match status" value="1"/>
</dbReference>
<evidence type="ECO:0000313" key="5">
    <source>
        <dbReference type="Proteomes" id="UP000596739"/>
    </source>
</evidence>
<reference evidence="5" key="1">
    <citation type="submission" date="2021-01" db="EMBL/GenBank/DDBJ databases">
        <title>Genome public.</title>
        <authorList>
            <person name="Liu C."/>
            <person name="Sun Q."/>
        </authorList>
    </citation>
    <scope>NUCLEOTIDE SEQUENCE [LARGE SCALE GENOMIC DNA]</scope>
    <source>
        <strain evidence="5">YIM B02505</strain>
    </source>
</reference>
<dbReference type="EMBL" id="JAENHN010000027">
    <property type="protein sequence ID" value="MBK1810686.1"/>
    <property type="molecule type" value="Genomic_DNA"/>
</dbReference>
<accession>A0ABS1EMV1</accession>
<evidence type="ECO:0000256" key="2">
    <source>
        <dbReference type="RuleBase" id="RU362039"/>
    </source>
</evidence>
<feature type="domain" description="Calcineurin-like phosphoesterase" evidence="3">
    <location>
        <begin position="1"/>
        <end position="194"/>
    </location>
</feature>
<dbReference type="PANTHER" id="PTHR42850">
    <property type="entry name" value="METALLOPHOSPHOESTERASE"/>
    <property type="match status" value="1"/>
</dbReference>
<keyword evidence="2" id="KW-0479">Metal-binding</keyword>
<name>A0ABS1EMV1_9CLOT</name>
<dbReference type="PANTHER" id="PTHR42850:SF2">
    <property type="entry name" value="BLL5683 PROTEIN"/>
    <property type="match status" value="1"/>
</dbReference>
<dbReference type="Pfam" id="PF12850">
    <property type="entry name" value="Metallophos_2"/>
    <property type="match status" value="1"/>
</dbReference>
<dbReference type="InterPro" id="IPR029052">
    <property type="entry name" value="Metallo-depent_PP-like"/>
</dbReference>
<keyword evidence="5" id="KW-1185">Reference proteome</keyword>
<dbReference type="RefSeq" id="WP_200268172.1">
    <property type="nucleotide sequence ID" value="NZ_JAENHN010000027.1"/>
</dbReference>
<dbReference type="EC" id="3.1.4.-" evidence="2"/>
<dbReference type="InterPro" id="IPR024654">
    <property type="entry name" value="Calcineurin-like_PHP_lpxH"/>
</dbReference>
<sequence>MKIAILSDIHGNLSALNAVLNDLKKLNIDKYIIAGDNIIDCPSDNEVLRIIRSLNGYAIKGNREKYVLDFNKGLHKEWIDYKQMASVVWTHSILYKENLEYINQLPEQLNISLPGIDTIRVVHGSPFNVSEQIFSDKHPERIEKSLKGITEKVLICGHTHFAWHKTIYDKLIVNPGSVGVPFNDCKFAEYAILNWCGNHFTVTHHQVEYDLSELEQTFFESGLYKACTTWSKLTLQSIKEGRDVTSDFIKFAYKLAEKNGFTNLSLIPNNIWDKADEEFGL</sequence>
<dbReference type="Proteomes" id="UP000596739">
    <property type="component" value="Unassembled WGS sequence"/>
</dbReference>
<comment type="cofactor">
    <cofactor evidence="2">
        <name>a divalent metal cation</name>
        <dbReference type="ChEBI" id="CHEBI:60240"/>
    </cofactor>
</comment>
<organism evidence="4 5">
    <name type="scientific">Clostridium yunnanense</name>
    <dbReference type="NCBI Taxonomy" id="2800325"/>
    <lineage>
        <taxon>Bacteria</taxon>
        <taxon>Bacillati</taxon>
        <taxon>Bacillota</taxon>
        <taxon>Clostridia</taxon>
        <taxon>Eubacteriales</taxon>
        <taxon>Clostridiaceae</taxon>
        <taxon>Clostridium</taxon>
    </lineage>
</organism>
<dbReference type="InterPro" id="IPR000979">
    <property type="entry name" value="Phosphodiesterase_MJ0936/Vps29"/>
</dbReference>
<dbReference type="Gene3D" id="3.60.21.10">
    <property type="match status" value="1"/>
</dbReference>
<comment type="caution">
    <text evidence="4">The sequence shown here is derived from an EMBL/GenBank/DDBJ whole genome shotgun (WGS) entry which is preliminary data.</text>
</comment>
<gene>
    <name evidence="4" type="ORF">JHL18_08555</name>
</gene>
<dbReference type="InterPro" id="IPR050126">
    <property type="entry name" value="Ap4A_hydrolase"/>
</dbReference>
<evidence type="ECO:0000259" key="3">
    <source>
        <dbReference type="Pfam" id="PF12850"/>
    </source>
</evidence>
<evidence type="ECO:0000256" key="1">
    <source>
        <dbReference type="ARBA" id="ARBA00008950"/>
    </source>
</evidence>
<comment type="similarity">
    <text evidence="1 2">Belongs to the metallophosphoesterase superfamily. YfcE family.</text>
</comment>
<proteinExistence type="inferred from homology"/>
<evidence type="ECO:0000313" key="4">
    <source>
        <dbReference type="EMBL" id="MBK1810686.1"/>
    </source>
</evidence>